<dbReference type="GO" id="GO:0022627">
    <property type="term" value="C:cytosolic small ribosomal subunit"/>
    <property type="evidence" value="ECO:0007669"/>
    <property type="project" value="TreeGrafter"/>
</dbReference>
<dbReference type="InterPro" id="IPR050574">
    <property type="entry name" value="HPF/YfiA_ribosome-assoc"/>
</dbReference>
<evidence type="ECO:0000313" key="2">
    <source>
        <dbReference type="EMBL" id="CAB4529437.1"/>
    </source>
</evidence>
<accession>A0A6J7PQT2</accession>
<evidence type="ECO:0000313" key="5">
    <source>
        <dbReference type="EMBL" id="CAB4727224.1"/>
    </source>
</evidence>
<keyword evidence="1" id="KW-0810">Translation regulation</keyword>
<dbReference type="InterPro" id="IPR036567">
    <property type="entry name" value="RHF-like"/>
</dbReference>
<dbReference type="AlphaFoldDB" id="A0A6J7PQT2"/>
<dbReference type="PANTHER" id="PTHR33231">
    <property type="entry name" value="30S RIBOSOMAL PROTEIN"/>
    <property type="match status" value="1"/>
</dbReference>
<dbReference type="NCBIfam" id="TIGR00741">
    <property type="entry name" value="yfiA"/>
    <property type="match status" value="1"/>
</dbReference>
<evidence type="ECO:0000313" key="7">
    <source>
        <dbReference type="EMBL" id="CAB4959432.1"/>
    </source>
</evidence>
<dbReference type="GO" id="GO:0043024">
    <property type="term" value="F:ribosomal small subunit binding"/>
    <property type="evidence" value="ECO:0007669"/>
    <property type="project" value="TreeGrafter"/>
</dbReference>
<proteinExistence type="predicted"/>
<evidence type="ECO:0000313" key="3">
    <source>
        <dbReference type="EMBL" id="CAB4584541.1"/>
    </source>
</evidence>
<dbReference type="Gene3D" id="3.30.160.100">
    <property type="entry name" value="Ribosome hibernation promotion factor-like"/>
    <property type="match status" value="1"/>
</dbReference>
<dbReference type="EMBL" id="CAFBME010000062">
    <property type="protein sequence ID" value="CAB4896626.1"/>
    <property type="molecule type" value="Genomic_DNA"/>
</dbReference>
<dbReference type="EMBL" id="CAFBPI010000007">
    <property type="protein sequence ID" value="CAB5005859.1"/>
    <property type="molecule type" value="Genomic_DNA"/>
</dbReference>
<dbReference type="EMBL" id="CAEZSC010000001">
    <property type="protein sequence ID" value="CAB4529437.1"/>
    <property type="molecule type" value="Genomic_DNA"/>
</dbReference>
<protein>
    <submittedName>
        <fullName evidence="8">Unannotated protein</fullName>
    </submittedName>
</protein>
<evidence type="ECO:0000313" key="6">
    <source>
        <dbReference type="EMBL" id="CAB4896626.1"/>
    </source>
</evidence>
<reference evidence="8" key="1">
    <citation type="submission" date="2020-05" db="EMBL/GenBank/DDBJ databases">
        <authorList>
            <person name="Chiriac C."/>
            <person name="Salcher M."/>
            <person name="Ghai R."/>
            <person name="Kavagutti S V."/>
        </authorList>
    </citation>
    <scope>NUCLEOTIDE SEQUENCE</scope>
</reference>
<gene>
    <name evidence="2" type="ORF">UFOPK1380_00029</name>
    <name evidence="3" type="ORF">UFOPK1778_00238</name>
    <name evidence="4" type="ORF">UFOPK1863_00075</name>
    <name evidence="5" type="ORF">UFOPK2689_00966</name>
    <name evidence="6" type="ORF">UFOPK3555_00683</name>
    <name evidence="7" type="ORF">UFOPK3874_00435</name>
    <name evidence="8" type="ORF">UFOPK4095_00188</name>
</gene>
<dbReference type="GO" id="GO:0045900">
    <property type="term" value="P:negative regulation of translational elongation"/>
    <property type="evidence" value="ECO:0007669"/>
    <property type="project" value="TreeGrafter"/>
</dbReference>
<sequence length="113" mass="12674">MEIIIHARNAQLAEDFKGITTDKLQSLNRFSVLIQGIKVEIQHEANPRHGKSSHEVTLTTHGAGPFMRAEGKGHNDLAAFDDAVQALQLQIRRIHEKSKDVGRDTLRTKEIID</sequence>
<evidence type="ECO:0000313" key="4">
    <source>
        <dbReference type="EMBL" id="CAB4605745.1"/>
    </source>
</evidence>
<dbReference type="EMBL" id="CAFBNS010000056">
    <property type="protein sequence ID" value="CAB4959432.1"/>
    <property type="molecule type" value="Genomic_DNA"/>
</dbReference>
<dbReference type="InterPro" id="IPR003489">
    <property type="entry name" value="RHF/RaiA"/>
</dbReference>
<dbReference type="SUPFAM" id="SSF69754">
    <property type="entry name" value="Ribosome binding protein Y (YfiA homologue)"/>
    <property type="match status" value="1"/>
</dbReference>
<evidence type="ECO:0000256" key="1">
    <source>
        <dbReference type="ARBA" id="ARBA00022845"/>
    </source>
</evidence>
<organism evidence="8">
    <name type="scientific">freshwater metagenome</name>
    <dbReference type="NCBI Taxonomy" id="449393"/>
    <lineage>
        <taxon>unclassified sequences</taxon>
        <taxon>metagenomes</taxon>
        <taxon>ecological metagenomes</taxon>
    </lineage>
</organism>
<evidence type="ECO:0000313" key="8">
    <source>
        <dbReference type="EMBL" id="CAB5005859.1"/>
    </source>
</evidence>
<dbReference type="EMBL" id="CAEZUD010000006">
    <property type="protein sequence ID" value="CAB4584541.1"/>
    <property type="molecule type" value="Genomic_DNA"/>
</dbReference>
<dbReference type="EMBL" id="CAEZUY010000002">
    <property type="protein sequence ID" value="CAB4605745.1"/>
    <property type="molecule type" value="Genomic_DNA"/>
</dbReference>
<dbReference type="EMBL" id="CAEZYL010000067">
    <property type="protein sequence ID" value="CAB4727224.1"/>
    <property type="molecule type" value="Genomic_DNA"/>
</dbReference>
<name>A0A6J7PQT2_9ZZZZ</name>
<dbReference type="PANTHER" id="PTHR33231:SF1">
    <property type="entry name" value="30S RIBOSOMAL PROTEIN"/>
    <property type="match status" value="1"/>
</dbReference>
<dbReference type="Pfam" id="PF02482">
    <property type="entry name" value="Ribosomal_S30AE"/>
    <property type="match status" value="1"/>
</dbReference>